<proteinExistence type="predicted"/>
<dbReference type="PANTHER" id="PTHR24198:SF165">
    <property type="entry name" value="ANKYRIN REPEAT-CONTAINING PROTEIN-RELATED"/>
    <property type="match status" value="1"/>
</dbReference>
<keyword evidence="2 3" id="KW-0040">ANK repeat</keyword>
<evidence type="ECO:0000313" key="4">
    <source>
        <dbReference type="Proteomes" id="UP000515154"/>
    </source>
</evidence>
<dbReference type="AlphaFoldDB" id="A0A6P7TNZ4"/>
<keyword evidence="4" id="KW-1185">Reference proteome</keyword>
<feature type="repeat" description="ANK" evidence="3">
    <location>
        <begin position="182"/>
        <end position="214"/>
    </location>
</feature>
<evidence type="ECO:0000256" key="2">
    <source>
        <dbReference type="ARBA" id="ARBA00023043"/>
    </source>
</evidence>
<sequence>MNSERLQDAIKNMSGCIKYDDWIGIMDELEHYTFEERNMLTMLLYNGVTPMFHAATTNNVDLISYLVEECQAPVDQKCALYNIIFITPFWAAIWTKSYEAAYCLLQFGADINSKGWWGSTALMRCLAERDVKMADFLLANNANVNICSELGETPLMLAVFNLDITKELLKLSKHTLHLRDVNGNTALHYAVRNQNLNVTKLLIEEGLNPYTKNYDGKSAFDIAEENRSIHMAVALSCWEMAKEVNRTRKIPYPFPVELVLRNSFKPPFKSTNKKRSTIDMYLTENQCLQPSCGCKSVNRSGG</sequence>
<dbReference type="Gene3D" id="1.25.40.20">
    <property type="entry name" value="Ankyrin repeat-containing domain"/>
    <property type="match status" value="1"/>
</dbReference>
<dbReference type="Pfam" id="PF13606">
    <property type="entry name" value="Ank_3"/>
    <property type="match status" value="1"/>
</dbReference>
<dbReference type="Proteomes" id="UP000515154">
    <property type="component" value="Linkage group LG24"/>
</dbReference>
<dbReference type="SMART" id="SM00248">
    <property type="entry name" value="ANK"/>
    <property type="match status" value="5"/>
</dbReference>
<dbReference type="InterPro" id="IPR002110">
    <property type="entry name" value="Ankyrin_rpt"/>
</dbReference>
<organism evidence="4 5">
    <name type="scientific">Octopus sinensis</name>
    <name type="common">East Asian common octopus</name>
    <dbReference type="NCBI Taxonomy" id="2607531"/>
    <lineage>
        <taxon>Eukaryota</taxon>
        <taxon>Metazoa</taxon>
        <taxon>Spiralia</taxon>
        <taxon>Lophotrochozoa</taxon>
        <taxon>Mollusca</taxon>
        <taxon>Cephalopoda</taxon>
        <taxon>Coleoidea</taxon>
        <taxon>Octopodiformes</taxon>
        <taxon>Octopoda</taxon>
        <taxon>Incirrata</taxon>
        <taxon>Octopodidae</taxon>
        <taxon>Octopus</taxon>
    </lineage>
</organism>
<dbReference type="KEGG" id="osn:115224042"/>
<reference evidence="5" key="1">
    <citation type="submission" date="2025-08" db="UniProtKB">
        <authorList>
            <consortium name="RefSeq"/>
        </authorList>
    </citation>
    <scope>IDENTIFICATION</scope>
</reference>
<gene>
    <name evidence="5" type="primary">LOC115224042</name>
</gene>
<dbReference type="SUPFAM" id="SSF48403">
    <property type="entry name" value="Ankyrin repeat"/>
    <property type="match status" value="1"/>
</dbReference>
<dbReference type="PANTHER" id="PTHR24198">
    <property type="entry name" value="ANKYRIN REPEAT AND PROTEIN KINASE DOMAIN-CONTAINING PROTEIN"/>
    <property type="match status" value="1"/>
</dbReference>
<dbReference type="Pfam" id="PF13857">
    <property type="entry name" value="Ank_5"/>
    <property type="match status" value="1"/>
</dbReference>
<evidence type="ECO:0000313" key="5">
    <source>
        <dbReference type="RefSeq" id="XP_029650701.1"/>
    </source>
</evidence>
<dbReference type="Pfam" id="PF12796">
    <property type="entry name" value="Ank_2"/>
    <property type="match status" value="1"/>
</dbReference>
<dbReference type="PROSITE" id="PS50088">
    <property type="entry name" value="ANK_REPEAT"/>
    <property type="match status" value="1"/>
</dbReference>
<evidence type="ECO:0000256" key="1">
    <source>
        <dbReference type="ARBA" id="ARBA00022737"/>
    </source>
</evidence>
<dbReference type="RefSeq" id="XP_029650701.1">
    <property type="nucleotide sequence ID" value="XM_029794841.1"/>
</dbReference>
<dbReference type="InterPro" id="IPR036770">
    <property type="entry name" value="Ankyrin_rpt-contain_sf"/>
</dbReference>
<accession>A0A6P7TNZ4</accession>
<protein>
    <submittedName>
        <fullName evidence="5">26S proteasome non-ATPase regulatory subunit 10-like</fullName>
    </submittedName>
</protein>
<dbReference type="PROSITE" id="PS50297">
    <property type="entry name" value="ANK_REP_REGION"/>
    <property type="match status" value="1"/>
</dbReference>
<evidence type="ECO:0000256" key="3">
    <source>
        <dbReference type="PROSITE-ProRule" id="PRU00023"/>
    </source>
</evidence>
<name>A0A6P7TNZ4_9MOLL</name>
<keyword evidence="1" id="KW-0677">Repeat</keyword>